<comment type="caution">
    <text evidence="1">The sequence shown here is derived from an EMBL/GenBank/DDBJ whole genome shotgun (WGS) entry which is preliminary data.</text>
</comment>
<dbReference type="EMBL" id="JAWWNJ010000046">
    <property type="protein sequence ID" value="KAK7018382.1"/>
    <property type="molecule type" value="Genomic_DNA"/>
</dbReference>
<dbReference type="Proteomes" id="UP001362999">
    <property type="component" value="Unassembled WGS sequence"/>
</dbReference>
<keyword evidence="2" id="KW-1185">Reference proteome</keyword>
<dbReference type="AlphaFoldDB" id="A0AAW0AZW6"/>
<reference evidence="1 2" key="1">
    <citation type="journal article" date="2024" name="J Genomics">
        <title>Draft genome sequencing and assembly of Favolaschia claudopus CIRM-BRFM 2984 isolated from oak limbs.</title>
        <authorList>
            <person name="Navarro D."/>
            <person name="Drula E."/>
            <person name="Chaduli D."/>
            <person name="Cazenave R."/>
            <person name="Ahrendt S."/>
            <person name="Wang J."/>
            <person name="Lipzen A."/>
            <person name="Daum C."/>
            <person name="Barry K."/>
            <person name="Grigoriev I.V."/>
            <person name="Favel A."/>
            <person name="Rosso M.N."/>
            <person name="Martin F."/>
        </authorList>
    </citation>
    <scope>NUCLEOTIDE SEQUENCE [LARGE SCALE GENOMIC DNA]</scope>
    <source>
        <strain evidence="1 2">CIRM-BRFM 2984</strain>
    </source>
</reference>
<accession>A0AAW0AZW6</accession>
<evidence type="ECO:0000313" key="2">
    <source>
        <dbReference type="Proteomes" id="UP001362999"/>
    </source>
</evidence>
<sequence>MKLSFCVIELHALWLCLWHRCFSFSGIFWFSISRVLPLDCAPRSSLISADSALYTSGAAAGLELSSGASPIPQHPTDKRRLLFIRDNHATPCGAPCNEVRRRLCPIYPSVCNVARSPCSHFHVATRMFPITSAG</sequence>
<protein>
    <recommendedName>
        <fullName evidence="3">Secreted protein</fullName>
    </recommendedName>
</protein>
<evidence type="ECO:0008006" key="3">
    <source>
        <dbReference type="Google" id="ProtNLM"/>
    </source>
</evidence>
<organism evidence="1 2">
    <name type="scientific">Favolaschia claudopus</name>
    <dbReference type="NCBI Taxonomy" id="2862362"/>
    <lineage>
        <taxon>Eukaryota</taxon>
        <taxon>Fungi</taxon>
        <taxon>Dikarya</taxon>
        <taxon>Basidiomycota</taxon>
        <taxon>Agaricomycotina</taxon>
        <taxon>Agaricomycetes</taxon>
        <taxon>Agaricomycetidae</taxon>
        <taxon>Agaricales</taxon>
        <taxon>Marasmiineae</taxon>
        <taxon>Mycenaceae</taxon>
        <taxon>Favolaschia</taxon>
    </lineage>
</organism>
<evidence type="ECO:0000313" key="1">
    <source>
        <dbReference type="EMBL" id="KAK7018382.1"/>
    </source>
</evidence>
<proteinExistence type="predicted"/>
<name>A0AAW0AZW6_9AGAR</name>
<gene>
    <name evidence="1" type="ORF">R3P38DRAFT_2982499</name>
</gene>